<feature type="transmembrane region" description="Helical" evidence="6">
    <location>
        <begin position="307"/>
        <end position="326"/>
    </location>
</feature>
<dbReference type="InterPro" id="IPR036259">
    <property type="entry name" value="MFS_trans_sf"/>
</dbReference>
<feature type="transmembrane region" description="Helical" evidence="6">
    <location>
        <begin position="140"/>
        <end position="160"/>
    </location>
</feature>
<keyword evidence="5 6" id="KW-0472">Membrane</keyword>
<feature type="transmembrane region" description="Helical" evidence="6">
    <location>
        <begin position="397"/>
        <end position="417"/>
    </location>
</feature>
<evidence type="ECO:0000256" key="2">
    <source>
        <dbReference type="ARBA" id="ARBA00022448"/>
    </source>
</evidence>
<feature type="transmembrane region" description="Helical" evidence="6">
    <location>
        <begin position="423"/>
        <end position="447"/>
    </location>
</feature>
<dbReference type="Pfam" id="PF07690">
    <property type="entry name" value="MFS_1"/>
    <property type="match status" value="1"/>
</dbReference>
<evidence type="ECO:0000256" key="1">
    <source>
        <dbReference type="ARBA" id="ARBA00004141"/>
    </source>
</evidence>
<reference evidence="7" key="1">
    <citation type="submission" date="2020-04" db="EMBL/GenBank/DDBJ databases">
        <title>Genome Assembly and Annotation of Botryosphaeria dothidea sdau 11-99, a Latent Pathogen of Apple Fruit Ring Rot in China.</title>
        <authorList>
            <person name="Yu C."/>
            <person name="Diao Y."/>
            <person name="Lu Q."/>
            <person name="Zhao J."/>
            <person name="Cui S."/>
            <person name="Peng C."/>
            <person name="He B."/>
            <person name="Liu H."/>
        </authorList>
    </citation>
    <scope>NUCLEOTIDE SEQUENCE [LARGE SCALE GENOMIC DNA]</scope>
    <source>
        <strain evidence="7">Sdau11-99</strain>
    </source>
</reference>
<dbReference type="SUPFAM" id="SSF103473">
    <property type="entry name" value="MFS general substrate transporter"/>
    <property type="match status" value="1"/>
</dbReference>
<evidence type="ECO:0000256" key="3">
    <source>
        <dbReference type="ARBA" id="ARBA00022692"/>
    </source>
</evidence>
<keyword evidence="2" id="KW-0813">Transport</keyword>
<feature type="transmembrane region" description="Helical" evidence="6">
    <location>
        <begin position="108"/>
        <end position="128"/>
    </location>
</feature>
<evidence type="ECO:0000313" key="7">
    <source>
        <dbReference type="EMBL" id="KAF4314126.1"/>
    </source>
</evidence>
<evidence type="ECO:0000256" key="5">
    <source>
        <dbReference type="ARBA" id="ARBA00023136"/>
    </source>
</evidence>
<dbReference type="FunFam" id="1.20.1250.20:FF:000018">
    <property type="entry name" value="MFS transporter permease"/>
    <property type="match status" value="1"/>
</dbReference>
<dbReference type="GO" id="GO:0016020">
    <property type="term" value="C:membrane"/>
    <property type="evidence" value="ECO:0007669"/>
    <property type="project" value="UniProtKB-SubCell"/>
</dbReference>
<dbReference type="GO" id="GO:0022857">
    <property type="term" value="F:transmembrane transporter activity"/>
    <property type="evidence" value="ECO:0007669"/>
    <property type="project" value="InterPro"/>
</dbReference>
<dbReference type="Gene3D" id="1.20.1250.20">
    <property type="entry name" value="MFS general substrate transporter like domains"/>
    <property type="match status" value="2"/>
</dbReference>
<evidence type="ECO:0000256" key="4">
    <source>
        <dbReference type="ARBA" id="ARBA00022989"/>
    </source>
</evidence>
<protein>
    <submittedName>
        <fullName evidence="7">Permease of the major facilitator superfamily</fullName>
    </submittedName>
</protein>
<feature type="transmembrane region" description="Helical" evidence="6">
    <location>
        <begin position="333"/>
        <end position="353"/>
    </location>
</feature>
<keyword evidence="3 6" id="KW-0812">Transmembrane</keyword>
<dbReference type="PANTHER" id="PTHR43791">
    <property type="entry name" value="PERMEASE-RELATED"/>
    <property type="match status" value="1"/>
</dbReference>
<name>A0A8H4NCM5_9PEZI</name>
<organism evidence="7 8">
    <name type="scientific">Botryosphaeria dothidea</name>
    <dbReference type="NCBI Taxonomy" id="55169"/>
    <lineage>
        <taxon>Eukaryota</taxon>
        <taxon>Fungi</taxon>
        <taxon>Dikarya</taxon>
        <taxon>Ascomycota</taxon>
        <taxon>Pezizomycotina</taxon>
        <taxon>Dothideomycetes</taxon>
        <taxon>Dothideomycetes incertae sedis</taxon>
        <taxon>Botryosphaeriales</taxon>
        <taxon>Botryosphaeriaceae</taxon>
        <taxon>Botryosphaeria</taxon>
    </lineage>
</organism>
<keyword evidence="4 6" id="KW-1133">Transmembrane helix</keyword>
<proteinExistence type="predicted"/>
<feature type="transmembrane region" description="Helical" evidence="6">
    <location>
        <begin position="365"/>
        <end position="385"/>
    </location>
</feature>
<comment type="caution">
    <text evidence="7">The sequence shown here is derived from an EMBL/GenBank/DDBJ whole genome shotgun (WGS) entry which is preliminary data.</text>
</comment>
<evidence type="ECO:0000313" key="8">
    <source>
        <dbReference type="Proteomes" id="UP000572817"/>
    </source>
</evidence>
<feature type="transmembrane region" description="Helical" evidence="6">
    <location>
        <begin position="202"/>
        <end position="222"/>
    </location>
</feature>
<gene>
    <name evidence="7" type="ORF">GTA08_BOTSDO00188</name>
</gene>
<dbReference type="InterPro" id="IPR011701">
    <property type="entry name" value="MFS"/>
</dbReference>
<dbReference type="PANTHER" id="PTHR43791:SF75">
    <property type="entry name" value="TRANSPORTER, PUTATIVE (AFU_ORTHOLOGUE AFUA_2G00110)-RELATED"/>
    <property type="match status" value="1"/>
</dbReference>
<evidence type="ECO:0000256" key="6">
    <source>
        <dbReference type="SAM" id="Phobius"/>
    </source>
</evidence>
<feature type="transmembrane region" description="Helical" evidence="6">
    <location>
        <begin position="166"/>
        <end position="190"/>
    </location>
</feature>
<dbReference type="OrthoDB" id="2985014at2759"/>
<sequence length="485" mass="53373">MGDVEKEEKKPETMQFEDIEKATTHVEVTASQQTYIRRKFDRRVLPIVCVLYVLSYLDRGNIGNAKTAGAVVDLGLDSGQWSWVLNAFYICYVLMEWTTVLWKIWPAHIFVACLCALWGVAAMCSGAVHNMAGLITCRCLLGIFEATFGTGAPYFLSLFYQRRELGLRVSLLLGMSPLANTFASSLAYGITHIRDSIDPWRLLLIIEGAPTVVFSLVVFFFLPDAPGTARFLTEAEQTQAIERLQTVDHTDKSKLKWSQITAGLTDYQPYVHTLIHFCCNYSFAGLSNFLPTIVRDMGYSSVNAQGLTAPAYFVAFLCCVLAACVSDRFGKRGFIVAGFAAMGAVGYLVLVLVRDEGATGARYAGIWLAACGVFPALCINITWLLNNQGGDSKRGAGLAILAIFGQCSSFLSSVVFPEEDGPFYTKGCAIGCAFTGLIVVLSLGLHFKLEWENKKRDRLFGKVGEDVRVDVTTGGDKSRDFRYLT</sequence>
<dbReference type="FunFam" id="1.20.1250.20:FF:000013">
    <property type="entry name" value="MFS general substrate transporter"/>
    <property type="match status" value="1"/>
</dbReference>
<comment type="subcellular location">
    <subcellularLocation>
        <location evidence="1">Membrane</location>
        <topology evidence="1">Multi-pass membrane protein</topology>
    </subcellularLocation>
</comment>
<dbReference type="AlphaFoldDB" id="A0A8H4NCM5"/>
<accession>A0A8H4NCM5</accession>
<dbReference type="Proteomes" id="UP000572817">
    <property type="component" value="Unassembled WGS sequence"/>
</dbReference>
<dbReference type="EMBL" id="WWBZ02000001">
    <property type="protein sequence ID" value="KAF4314126.1"/>
    <property type="molecule type" value="Genomic_DNA"/>
</dbReference>
<keyword evidence="8" id="KW-1185">Reference proteome</keyword>